<keyword evidence="3" id="KW-1185">Reference proteome</keyword>
<organism evidence="2 3">
    <name type="scientific">Prorocentrum cordatum</name>
    <dbReference type="NCBI Taxonomy" id="2364126"/>
    <lineage>
        <taxon>Eukaryota</taxon>
        <taxon>Sar</taxon>
        <taxon>Alveolata</taxon>
        <taxon>Dinophyceae</taxon>
        <taxon>Prorocentrales</taxon>
        <taxon>Prorocentraceae</taxon>
        <taxon>Prorocentrum</taxon>
    </lineage>
</organism>
<reference evidence="2" key="1">
    <citation type="submission" date="2023-10" db="EMBL/GenBank/DDBJ databases">
        <authorList>
            <person name="Chen Y."/>
            <person name="Shah S."/>
            <person name="Dougan E. K."/>
            <person name="Thang M."/>
            <person name="Chan C."/>
        </authorList>
    </citation>
    <scope>NUCLEOTIDE SEQUENCE [LARGE SCALE GENOMIC DNA]</scope>
</reference>
<name>A0ABN9VGR3_9DINO</name>
<sequence length="422" mass="46193">MATWAYVLYFGAGPWQVWHQRLVLGQVALSAGSLFVIATPDRHVYAEDYSAGSADVAAVRWAAAFNVLPDGIPPGDVYRFWAEPTVAQRAAFLAAAVPEAAGECAGLAAAHGAWRPRRWTPTACCRSRWADPRPTQGWPLRARPLLSEPRRPRGVVAVGAADGRGAARWVAAECFGGFRVGDDVAHQAGAGAIGDKDIHRLADGSGLFVQYLRPGDEQEFFDRIVASDARILPVRRNRLGRRERTWADMCAAVTKEDFGKDWTLGGVRTAGWCLEHINSEGGSLDAHHDRFRSLCRLEPNAWGVAEHLHLTAAVKAGLLVDQLDGTNLVMVEMLLRRMQTIEFAHLERAKEAESKGYSGRLSLEEQQAFSGLSRGSGQLMICPELLDVVRVDVDREAQLNKALRKGREERDAARKKGGGDKS</sequence>
<evidence type="ECO:0000313" key="3">
    <source>
        <dbReference type="Proteomes" id="UP001189429"/>
    </source>
</evidence>
<dbReference type="EMBL" id="CAUYUJ010017004">
    <property type="protein sequence ID" value="CAK0870845.1"/>
    <property type="molecule type" value="Genomic_DNA"/>
</dbReference>
<accession>A0ABN9VGR3</accession>
<evidence type="ECO:0000256" key="1">
    <source>
        <dbReference type="SAM" id="MobiDB-lite"/>
    </source>
</evidence>
<feature type="region of interest" description="Disordered" evidence="1">
    <location>
        <begin position="403"/>
        <end position="422"/>
    </location>
</feature>
<feature type="compositionally biased region" description="Basic and acidic residues" evidence="1">
    <location>
        <begin position="405"/>
        <end position="422"/>
    </location>
</feature>
<gene>
    <name evidence="2" type="ORF">PCOR1329_LOCUS56832</name>
</gene>
<comment type="caution">
    <text evidence="2">The sequence shown here is derived from an EMBL/GenBank/DDBJ whole genome shotgun (WGS) entry which is preliminary data.</text>
</comment>
<evidence type="ECO:0000313" key="2">
    <source>
        <dbReference type="EMBL" id="CAK0870845.1"/>
    </source>
</evidence>
<protein>
    <submittedName>
        <fullName evidence="2">Uncharacterized protein</fullName>
    </submittedName>
</protein>
<proteinExistence type="predicted"/>
<dbReference type="Proteomes" id="UP001189429">
    <property type="component" value="Unassembled WGS sequence"/>
</dbReference>